<dbReference type="InterPro" id="IPR037522">
    <property type="entry name" value="HD_GYP_dom"/>
</dbReference>
<dbReference type="EMBL" id="CP006905">
    <property type="protein sequence ID" value="AIY83086.1"/>
    <property type="molecule type" value="Genomic_DNA"/>
</dbReference>
<feature type="domain" description="PAC" evidence="2">
    <location>
        <begin position="191"/>
        <end position="244"/>
    </location>
</feature>
<dbReference type="SUPFAM" id="SSF109604">
    <property type="entry name" value="HD-domain/PDEase-like"/>
    <property type="match status" value="1"/>
</dbReference>
<evidence type="ECO:0000313" key="6">
    <source>
        <dbReference type="Proteomes" id="UP000030635"/>
    </source>
</evidence>
<reference evidence="5 6" key="1">
    <citation type="journal article" date="2015" name="Infect. Genet. Evol.">
        <title>Genomic sequences of six botulinum neurotoxin-producing strains representing three clostridial species illustrate the mobility and diversity of botulinum neurotoxin genes.</title>
        <authorList>
            <person name="Smith T.J."/>
            <person name="Hill K.K."/>
            <person name="Xie G."/>
            <person name="Foley B.T."/>
            <person name="Williamson C.H."/>
            <person name="Foster J.T."/>
            <person name="Johnson S.L."/>
            <person name="Chertkov O."/>
            <person name="Teshima H."/>
            <person name="Gibbons H.S."/>
            <person name="Johnsky L.A."/>
            <person name="Karavis M.A."/>
            <person name="Smith L.A."/>
        </authorList>
    </citation>
    <scope>NUCLEOTIDE SEQUENCE [LARGE SCALE GENOMIC DNA]</scope>
    <source>
        <strain evidence="5">Sullivan</strain>
    </source>
</reference>
<evidence type="ECO:0000313" key="5">
    <source>
        <dbReference type="EMBL" id="AIY83086.1"/>
    </source>
</evidence>
<dbReference type="PROSITE" id="PS51832">
    <property type="entry name" value="HD_GYP"/>
    <property type="match status" value="1"/>
</dbReference>
<dbReference type="Gene3D" id="3.30.450.20">
    <property type="entry name" value="PAS domain"/>
    <property type="match status" value="2"/>
</dbReference>
<feature type="domain" description="HD-GYP" evidence="4">
    <location>
        <begin position="387"/>
        <end position="578"/>
    </location>
</feature>
<name>A0A0A7FW46_9CLOT</name>
<dbReference type="SUPFAM" id="SSF55785">
    <property type="entry name" value="PYP-like sensor domain (PAS domain)"/>
    <property type="match status" value="2"/>
</dbReference>
<dbReference type="PANTHER" id="PTHR45228:SF1">
    <property type="entry name" value="CYCLIC DI-GMP PHOSPHODIESTERASE TM_0186"/>
    <property type="match status" value="1"/>
</dbReference>
<dbReference type="RefSeq" id="WP_039315118.1">
    <property type="nucleotide sequence ID" value="NZ_CP006905.1"/>
</dbReference>
<feature type="domain" description="PAS" evidence="1">
    <location>
        <begin position="119"/>
        <end position="190"/>
    </location>
</feature>
<dbReference type="STRING" id="1561.NPD11_701"/>
<sequence length="578" mass="65913">MNLIDILLENIPFAILIANKDSKVEMVNTKFCEMLHLSKEDILKKHIEYLLDKIYSNENIKFNRDIDLGSKSVKEYSVYDKVVEVHVVKVNDYDSKISSIVTLIDVTWRVGAKKEIIKQKNMLNSIIDAIPESIFFKDVNSKYLGCNLAFEKLFDVKREEIIGKGNEILALSKEEAENFVAKDKEVIETGKCIKVESIHTYKNGKVFLEDIKAPIFGEENEIIGVVGTSRDITERKKLEDKLTYLSYRDKLTGLYNRTYFDKVSKEYNKNKEDIISIIMGDMNGLKIVNDSLGHLEGDRFIVEIAKIIKKVVKDKGEVVRWGGDEIVVILKGIDKDKAIEISKNISNKCLLANHKPVPLSISLGVSSGKGKSIDELITEAEKEVYKNKLLNDVNVRKATINSIKRNIYNNADTKKRTRRMMKLANKIGEEMNLSKNQMSNLRLVVKLHDIGKIGISYEILEKGNNLTKEEIELIKLHTEKGYRILQADKDLSHIASAVLTHHERWDGKGYPLGLSGNNIPFCARVVYLLNAYDYMVNGKSEKISEEEAMERIKKDSGKKFDPSLVKVFLRVLKNLKCK</sequence>
<dbReference type="AlphaFoldDB" id="A0A0A7FW46"/>
<dbReference type="CDD" id="cd00130">
    <property type="entry name" value="PAS"/>
    <property type="match status" value="1"/>
</dbReference>
<evidence type="ECO:0000259" key="2">
    <source>
        <dbReference type="PROSITE" id="PS50113"/>
    </source>
</evidence>
<dbReference type="SMART" id="SM00267">
    <property type="entry name" value="GGDEF"/>
    <property type="match status" value="1"/>
</dbReference>
<dbReference type="CDD" id="cd00077">
    <property type="entry name" value="HDc"/>
    <property type="match status" value="1"/>
</dbReference>
<dbReference type="HOGENOM" id="CLU_000445_92_5_9"/>
<organism evidence="5 6">
    <name type="scientific">Clostridium baratii str. Sullivan</name>
    <dbReference type="NCBI Taxonomy" id="1415775"/>
    <lineage>
        <taxon>Bacteria</taxon>
        <taxon>Bacillati</taxon>
        <taxon>Bacillota</taxon>
        <taxon>Clostridia</taxon>
        <taxon>Eubacteriales</taxon>
        <taxon>Clostridiaceae</taxon>
        <taxon>Clostridium</taxon>
    </lineage>
</organism>
<dbReference type="InterPro" id="IPR000160">
    <property type="entry name" value="GGDEF_dom"/>
</dbReference>
<dbReference type="Proteomes" id="UP000030635">
    <property type="component" value="Chromosome"/>
</dbReference>
<dbReference type="InterPro" id="IPR000014">
    <property type="entry name" value="PAS"/>
</dbReference>
<gene>
    <name evidence="5" type="ORF">U729_2319</name>
</gene>
<dbReference type="Pfam" id="PF00990">
    <property type="entry name" value="GGDEF"/>
    <property type="match status" value="1"/>
</dbReference>
<feature type="domain" description="PAS" evidence="1">
    <location>
        <begin position="1"/>
        <end position="58"/>
    </location>
</feature>
<dbReference type="SUPFAM" id="SSF55073">
    <property type="entry name" value="Nucleotide cyclase"/>
    <property type="match status" value="1"/>
</dbReference>
<dbReference type="KEGG" id="cbv:U729_2319"/>
<feature type="domain" description="GGDEF" evidence="3">
    <location>
        <begin position="273"/>
        <end position="398"/>
    </location>
</feature>
<dbReference type="Pfam" id="PF13426">
    <property type="entry name" value="PAS_9"/>
    <property type="match status" value="1"/>
</dbReference>
<dbReference type="PROSITE" id="PS50113">
    <property type="entry name" value="PAC"/>
    <property type="match status" value="1"/>
</dbReference>
<dbReference type="PROSITE" id="PS50887">
    <property type="entry name" value="GGDEF"/>
    <property type="match status" value="1"/>
</dbReference>
<dbReference type="InterPro" id="IPR052020">
    <property type="entry name" value="Cyclic_di-GMP/3'3'-cGAMP_PDE"/>
</dbReference>
<dbReference type="InterPro" id="IPR043128">
    <property type="entry name" value="Rev_trsase/Diguanyl_cyclase"/>
</dbReference>
<dbReference type="SMART" id="SM00091">
    <property type="entry name" value="PAS"/>
    <property type="match status" value="2"/>
</dbReference>
<dbReference type="Gene3D" id="1.10.3210.10">
    <property type="entry name" value="Hypothetical protein af1432"/>
    <property type="match status" value="1"/>
</dbReference>
<dbReference type="InterPro" id="IPR013656">
    <property type="entry name" value="PAS_4"/>
</dbReference>
<dbReference type="eggNOG" id="COG3437">
    <property type="taxonomic scope" value="Bacteria"/>
</dbReference>
<dbReference type="InterPro" id="IPR029787">
    <property type="entry name" value="Nucleotide_cyclase"/>
</dbReference>
<protein>
    <submittedName>
        <fullName evidence="5">Diguanylate cyclase domain protein</fullName>
    </submittedName>
</protein>
<dbReference type="NCBIfam" id="TIGR00229">
    <property type="entry name" value="sensory_box"/>
    <property type="match status" value="2"/>
</dbReference>
<dbReference type="NCBIfam" id="TIGR00254">
    <property type="entry name" value="GGDEF"/>
    <property type="match status" value="1"/>
</dbReference>
<dbReference type="PROSITE" id="PS50112">
    <property type="entry name" value="PAS"/>
    <property type="match status" value="2"/>
</dbReference>
<evidence type="ECO:0000259" key="1">
    <source>
        <dbReference type="PROSITE" id="PS50112"/>
    </source>
</evidence>
<proteinExistence type="predicted"/>
<evidence type="ECO:0000259" key="4">
    <source>
        <dbReference type="PROSITE" id="PS51832"/>
    </source>
</evidence>
<dbReference type="Pfam" id="PF13487">
    <property type="entry name" value="HD_5"/>
    <property type="match status" value="1"/>
</dbReference>
<dbReference type="Gene3D" id="3.30.70.270">
    <property type="match status" value="1"/>
</dbReference>
<accession>A0A0A7FW46</accession>
<keyword evidence="6" id="KW-1185">Reference proteome</keyword>
<dbReference type="InterPro" id="IPR035965">
    <property type="entry name" value="PAS-like_dom_sf"/>
</dbReference>
<dbReference type="Pfam" id="PF08448">
    <property type="entry name" value="PAS_4"/>
    <property type="match status" value="1"/>
</dbReference>
<dbReference type="OrthoDB" id="9804747at2"/>
<dbReference type="InterPro" id="IPR003607">
    <property type="entry name" value="HD/PDEase_dom"/>
</dbReference>
<dbReference type="PANTHER" id="PTHR45228">
    <property type="entry name" value="CYCLIC DI-GMP PHOSPHODIESTERASE TM_0186-RELATED"/>
    <property type="match status" value="1"/>
</dbReference>
<evidence type="ECO:0000259" key="3">
    <source>
        <dbReference type="PROSITE" id="PS50887"/>
    </source>
</evidence>
<dbReference type="CDD" id="cd01949">
    <property type="entry name" value="GGDEF"/>
    <property type="match status" value="1"/>
</dbReference>
<dbReference type="InterPro" id="IPR000700">
    <property type="entry name" value="PAS-assoc_C"/>
</dbReference>